<evidence type="ECO:0000259" key="1">
    <source>
        <dbReference type="Pfam" id="PF22691"/>
    </source>
</evidence>
<organism evidence="2 3">
    <name type="scientific">Actinomadura bangladeshensis</name>
    <dbReference type="NCBI Taxonomy" id="453573"/>
    <lineage>
        <taxon>Bacteria</taxon>
        <taxon>Bacillati</taxon>
        <taxon>Actinomycetota</taxon>
        <taxon>Actinomycetes</taxon>
        <taxon>Streptosporangiales</taxon>
        <taxon>Thermomonosporaceae</taxon>
        <taxon>Actinomadura</taxon>
    </lineage>
</organism>
<dbReference type="Proteomes" id="UP000295431">
    <property type="component" value="Unassembled WGS sequence"/>
</dbReference>
<keyword evidence="3" id="KW-1185">Reference proteome</keyword>
<dbReference type="PANTHER" id="PTHR42870">
    <property type="entry name" value="ACETYL-COA C-ACETYLTRANSFERASE"/>
    <property type="match status" value="1"/>
</dbReference>
<dbReference type="RefSeq" id="WP_131939136.1">
    <property type="nucleotide sequence ID" value="NZ_BAAAMX010000033.1"/>
</dbReference>
<dbReference type="SUPFAM" id="SSF53901">
    <property type="entry name" value="Thiolase-like"/>
    <property type="match status" value="2"/>
</dbReference>
<dbReference type="PANTHER" id="PTHR42870:SF1">
    <property type="entry name" value="NON-SPECIFIC LIPID-TRANSFER PROTEIN-LIKE 2"/>
    <property type="match status" value="1"/>
</dbReference>
<accession>A0A4R4P2R5</accession>
<dbReference type="OrthoDB" id="3208853at2"/>
<dbReference type="NCBIfam" id="NF004811">
    <property type="entry name" value="PRK06158.1"/>
    <property type="match status" value="1"/>
</dbReference>
<protein>
    <submittedName>
        <fullName evidence="2">Thiolase</fullName>
    </submittedName>
</protein>
<evidence type="ECO:0000313" key="2">
    <source>
        <dbReference type="EMBL" id="TDC16591.1"/>
    </source>
</evidence>
<gene>
    <name evidence="2" type="ORF">E1284_12075</name>
</gene>
<dbReference type="InterPro" id="IPR002155">
    <property type="entry name" value="Thiolase"/>
</dbReference>
<dbReference type="GO" id="GO:0016747">
    <property type="term" value="F:acyltransferase activity, transferring groups other than amino-acyl groups"/>
    <property type="evidence" value="ECO:0007669"/>
    <property type="project" value="InterPro"/>
</dbReference>
<dbReference type="AlphaFoldDB" id="A0A4R4P2R5"/>
<dbReference type="Pfam" id="PF22691">
    <property type="entry name" value="Thiolase_C_1"/>
    <property type="match status" value="1"/>
</dbReference>
<proteinExistence type="predicted"/>
<sequence length="385" mass="40835">MSTGVAVVGAAESDAIGVVPDRTALQLHAEAAANALAHAGLALTDVDALFTCGLDFMPSLMVAEYLGLRPRYSSSQSIGGSSFVAHLHEAVRAIQAGACEVALITHGETRRSNRKRGVQTRPQHFDPWLPDWQWERPYGVDAPPSAYALAARRHMHLYGTTTRHFAELAVSTRAWAVRNPRAYYRKPLTVEEILATPYFVYPFRPTDICLVTDAGGAVVLTSAVRARDLAAPVIEVLGSAVAHTHYGVSQMPDLTVSPAARSGPAAFAEAGLGPEDVDVAELYDSFTYTAMVQLEDLGFCGKGESGDFVSGGRTAPGGEFPLNTSGGGLSYTHPGMFGMFLLIEAVRQLRGEAGDRQVESPEVALVNGMGGYLSSSATAILGVAR</sequence>
<comment type="caution">
    <text evidence="2">The sequence shown here is derived from an EMBL/GenBank/DDBJ whole genome shotgun (WGS) entry which is preliminary data.</text>
</comment>
<dbReference type="InterPro" id="IPR055140">
    <property type="entry name" value="Thiolase_C_2"/>
</dbReference>
<dbReference type="Gene3D" id="3.40.47.10">
    <property type="match status" value="1"/>
</dbReference>
<dbReference type="CDD" id="cd00829">
    <property type="entry name" value="SCP-x_thiolase"/>
    <property type="match status" value="1"/>
</dbReference>
<name>A0A4R4P2R5_9ACTN</name>
<dbReference type="InterPro" id="IPR016039">
    <property type="entry name" value="Thiolase-like"/>
</dbReference>
<dbReference type="EMBL" id="SMJW01000047">
    <property type="protein sequence ID" value="TDC16591.1"/>
    <property type="molecule type" value="Genomic_DNA"/>
</dbReference>
<reference evidence="2 3" key="1">
    <citation type="submission" date="2019-03" db="EMBL/GenBank/DDBJ databases">
        <title>Draft genome sequences of novel Actinobacteria.</title>
        <authorList>
            <person name="Sahin N."/>
            <person name="Ay H."/>
            <person name="Saygin H."/>
        </authorList>
    </citation>
    <scope>NUCLEOTIDE SEQUENCE [LARGE SCALE GENOMIC DNA]</scope>
    <source>
        <strain evidence="2 3">DSM 45347</strain>
    </source>
</reference>
<feature type="domain" description="Thiolase C-terminal" evidence="1">
    <location>
        <begin position="241"/>
        <end position="382"/>
    </location>
</feature>
<dbReference type="PIRSF" id="PIRSF000429">
    <property type="entry name" value="Ac-CoA_Ac_transf"/>
    <property type="match status" value="1"/>
</dbReference>
<evidence type="ECO:0000313" key="3">
    <source>
        <dbReference type="Proteomes" id="UP000295431"/>
    </source>
</evidence>